<dbReference type="EMBL" id="AP023368">
    <property type="protein sequence ID" value="BCJ98190.1"/>
    <property type="molecule type" value="Genomic_DNA"/>
</dbReference>
<sequence length="179" mass="20095">MDNSKFFHAKMAFYADSLEEVYDQSPIIIEATIKNNVGEIEFGPESYFTFTEAKVDDILKGDGLSKNDTINIIQTKYLIEDPVLEEGSRKILFLTKYDAKEYANNDYTYACVGGYQGIYNMNEDDTISGSLTGDDLAFNNKGMNNKAENNAASDANTMLKDFAAGKTKEEFIKEIKSFK</sequence>
<dbReference type="AlphaFoldDB" id="A0A7I8DIL6"/>
<organism evidence="1 2">
    <name type="scientific">Anaerocolumna chitinilytica</name>
    <dbReference type="NCBI Taxonomy" id="1727145"/>
    <lineage>
        <taxon>Bacteria</taxon>
        <taxon>Bacillati</taxon>
        <taxon>Bacillota</taxon>
        <taxon>Clostridia</taxon>
        <taxon>Lachnospirales</taxon>
        <taxon>Lachnospiraceae</taxon>
        <taxon>Anaerocolumna</taxon>
    </lineage>
</organism>
<accession>A0A7I8DIL6</accession>
<name>A0A7I8DIL6_9FIRM</name>
<gene>
    <name evidence="1" type="ORF">bsdcttw_12310</name>
</gene>
<evidence type="ECO:0000313" key="1">
    <source>
        <dbReference type="EMBL" id="BCJ98190.1"/>
    </source>
</evidence>
<dbReference type="Proteomes" id="UP000515703">
    <property type="component" value="Chromosome"/>
</dbReference>
<protein>
    <submittedName>
        <fullName evidence="1">Uncharacterized protein</fullName>
    </submittedName>
</protein>
<proteinExistence type="predicted"/>
<reference evidence="1 2" key="1">
    <citation type="submission" date="2020-08" db="EMBL/GenBank/DDBJ databases">
        <title>Draft genome sequencing of an Anaerocolumna strain isolated from anoxic soil subjected to BSD treatment.</title>
        <authorList>
            <person name="Uek A."/>
            <person name="Tonouchi A."/>
        </authorList>
    </citation>
    <scope>NUCLEOTIDE SEQUENCE [LARGE SCALE GENOMIC DNA]</scope>
    <source>
        <strain evidence="1 2">CTTW</strain>
    </source>
</reference>
<reference evidence="1 2" key="2">
    <citation type="submission" date="2020-08" db="EMBL/GenBank/DDBJ databases">
        <authorList>
            <person name="Ueki A."/>
            <person name="Tonouchi A."/>
        </authorList>
    </citation>
    <scope>NUCLEOTIDE SEQUENCE [LARGE SCALE GENOMIC DNA]</scope>
    <source>
        <strain evidence="1 2">CTTW</strain>
    </source>
</reference>
<keyword evidence="2" id="KW-1185">Reference proteome</keyword>
<dbReference type="RefSeq" id="WP_207726498.1">
    <property type="nucleotide sequence ID" value="NZ_AP023368.1"/>
</dbReference>
<evidence type="ECO:0000313" key="2">
    <source>
        <dbReference type="Proteomes" id="UP000515703"/>
    </source>
</evidence>
<dbReference type="KEGG" id="acht:bsdcttw_12310"/>